<evidence type="ECO:0000256" key="2">
    <source>
        <dbReference type="ARBA" id="ARBA00006375"/>
    </source>
</evidence>
<evidence type="ECO:0000313" key="11">
    <source>
        <dbReference type="EMBL" id="RUS33365.1"/>
    </source>
</evidence>
<dbReference type="SUPFAM" id="SSF103506">
    <property type="entry name" value="Mitochondrial carrier"/>
    <property type="match status" value="1"/>
</dbReference>
<evidence type="ECO:0000256" key="8">
    <source>
        <dbReference type="ARBA" id="ARBA00023136"/>
    </source>
</evidence>
<dbReference type="EMBL" id="RBNJ01001270">
    <property type="protein sequence ID" value="RUS33365.1"/>
    <property type="molecule type" value="Genomic_DNA"/>
</dbReference>
<protein>
    <submittedName>
        <fullName evidence="11">Mitochondrial carrier domain-containing protein</fullName>
    </submittedName>
</protein>
<keyword evidence="5" id="KW-0677">Repeat</keyword>
<dbReference type="PROSITE" id="PS50920">
    <property type="entry name" value="SOLCAR"/>
    <property type="match status" value="1"/>
</dbReference>
<evidence type="ECO:0000256" key="6">
    <source>
        <dbReference type="ARBA" id="ARBA00022989"/>
    </source>
</evidence>
<dbReference type="GO" id="GO:0031966">
    <property type="term" value="C:mitochondrial membrane"/>
    <property type="evidence" value="ECO:0007669"/>
    <property type="project" value="UniProtKB-SubCell"/>
</dbReference>
<dbReference type="GO" id="GO:0071913">
    <property type="term" value="F:citrate secondary active transmembrane transporter activity"/>
    <property type="evidence" value="ECO:0007669"/>
    <property type="project" value="TreeGrafter"/>
</dbReference>
<dbReference type="InterPro" id="IPR018108">
    <property type="entry name" value="MCP_transmembrane"/>
</dbReference>
<keyword evidence="3 10" id="KW-0813">Transport</keyword>
<dbReference type="Proteomes" id="UP000274822">
    <property type="component" value="Unassembled WGS sequence"/>
</dbReference>
<keyword evidence="7" id="KW-0496">Mitochondrion</keyword>
<gene>
    <name evidence="11" type="ORF">BC938DRAFT_472005</name>
</gene>
<evidence type="ECO:0000256" key="10">
    <source>
        <dbReference type="RuleBase" id="RU000488"/>
    </source>
</evidence>
<keyword evidence="4 9" id="KW-0812">Transmembrane</keyword>
<proteinExistence type="inferred from homology"/>
<evidence type="ECO:0000256" key="1">
    <source>
        <dbReference type="ARBA" id="ARBA00004225"/>
    </source>
</evidence>
<reference evidence="11 12" key="1">
    <citation type="journal article" date="2018" name="New Phytol.">
        <title>Phylogenomics of Endogonaceae and evolution of mycorrhizas within Mucoromycota.</title>
        <authorList>
            <person name="Chang Y."/>
            <person name="Desiro A."/>
            <person name="Na H."/>
            <person name="Sandor L."/>
            <person name="Lipzen A."/>
            <person name="Clum A."/>
            <person name="Barry K."/>
            <person name="Grigoriev I.V."/>
            <person name="Martin F.M."/>
            <person name="Stajich J.E."/>
            <person name="Smith M.E."/>
            <person name="Bonito G."/>
            <person name="Spatafora J.W."/>
        </authorList>
    </citation>
    <scope>NUCLEOTIDE SEQUENCE [LARGE SCALE GENOMIC DNA]</scope>
    <source>
        <strain evidence="11 12">AD002</strain>
    </source>
</reference>
<evidence type="ECO:0000256" key="5">
    <source>
        <dbReference type="ARBA" id="ARBA00022737"/>
    </source>
</evidence>
<keyword evidence="8 9" id="KW-0472">Membrane</keyword>
<evidence type="ECO:0000256" key="7">
    <source>
        <dbReference type="ARBA" id="ARBA00023128"/>
    </source>
</evidence>
<evidence type="ECO:0000256" key="3">
    <source>
        <dbReference type="ARBA" id="ARBA00022448"/>
    </source>
</evidence>
<dbReference type="InterPro" id="IPR023395">
    <property type="entry name" value="MCP_dom_sf"/>
</dbReference>
<comment type="subcellular location">
    <subcellularLocation>
        <location evidence="1">Mitochondrion membrane</location>
        <topology evidence="1">Multi-pass membrane protein</topology>
    </subcellularLocation>
</comment>
<dbReference type="Pfam" id="PF00153">
    <property type="entry name" value="Mito_carr"/>
    <property type="match status" value="2"/>
</dbReference>
<dbReference type="InterPro" id="IPR049563">
    <property type="entry name" value="TXTP-like"/>
</dbReference>
<comment type="similarity">
    <text evidence="2 10">Belongs to the mitochondrial carrier (TC 2.A.29) family.</text>
</comment>
<organism evidence="11 12">
    <name type="scientific">Jimgerdemannia flammicorona</name>
    <dbReference type="NCBI Taxonomy" id="994334"/>
    <lineage>
        <taxon>Eukaryota</taxon>
        <taxon>Fungi</taxon>
        <taxon>Fungi incertae sedis</taxon>
        <taxon>Mucoromycota</taxon>
        <taxon>Mucoromycotina</taxon>
        <taxon>Endogonomycetes</taxon>
        <taxon>Endogonales</taxon>
        <taxon>Endogonaceae</taxon>
        <taxon>Jimgerdemannia</taxon>
    </lineage>
</organism>
<name>A0A433QUE5_9FUNG</name>
<keyword evidence="6" id="KW-1133">Transmembrane helix</keyword>
<feature type="repeat" description="Solcar" evidence="9">
    <location>
        <begin position="24"/>
        <end position="116"/>
    </location>
</feature>
<sequence>MPLHLSLSRRFQPVETCFVTKSKKNPAFSLIAGATAGGVEGAMTYPTEYIKTRLQLEGGKLAAGQAPRFKGPIDLLMHTVRTQGIFAIYRGITKLIHDQNTPNPKYRGLIHGVTTIVRAEGLGGIYRGLFPVMMRQDDAF</sequence>
<dbReference type="PANTHER" id="PTHR45788:SF4">
    <property type="entry name" value="TRICARBOXYLATE TRANSPORT PROTEIN, MITOCHONDRIAL"/>
    <property type="match status" value="1"/>
</dbReference>
<dbReference type="AlphaFoldDB" id="A0A433QUE5"/>
<evidence type="ECO:0000256" key="4">
    <source>
        <dbReference type="ARBA" id="ARBA00022692"/>
    </source>
</evidence>
<comment type="caution">
    <text evidence="11">The sequence shown here is derived from an EMBL/GenBank/DDBJ whole genome shotgun (WGS) entry which is preliminary data.</text>
</comment>
<accession>A0A433QUE5</accession>
<dbReference type="PANTHER" id="PTHR45788">
    <property type="entry name" value="SUCCINATE/FUMARATE MITOCHONDRIAL TRANSPORTER-RELATED"/>
    <property type="match status" value="1"/>
</dbReference>
<dbReference type="GO" id="GO:0006843">
    <property type="term" value="P:mitochondrial citrate transmembrane transport"/>
    <property type="evidence" value="ECO:0007669"/>
    <property type="project" value="TreeGrafter"/>
</dbReference>
<evidence type="ECO:0000256" key="9">
    <source>
        <dbReference type="PROSITE-ProRule" id="PRU00282"/>
    </source>
</evidence>
<evidence type="ECO:0000313" key="12">
    <source>
        <dbReference type="Proteomes" id="UP000274822"/>
    </source>
</evidence>
<keyword evidence="12" id="KW-1185">Reference proteome</keyword>
<dbReference type="Gene3D" id="1.50.40.10">
    <property type="entry name" value="Mitochondrial carrier domain"/>
    <property type="match status" value="2"/>
</dbReference>